<accession>A0A5A7MVM5</accession>
<evidence type="ECO:0008006" key="3">
    <source>
        <dbReference type="Google" id="ProtNLM"/>
    </source>
</evidence>
<sequence length="182" mass="20554">MSVDTPRYVTPIIADPYPSGPWQEITNFRYLTPLHLYRARRGIPFGTAMRGADYVVAQPYRIAIDIDGITKNITVPAGMLTDLASVPNFARAIAGRVGRHLEASIVHDFLYIAWQDLPNRSPDKRDRKYADLVLDQGMKAAQSRVRMPIFRAVRLFGWGVYKKPDTPRYIDPDDIEPGPAIV</sequence>
<organism evidence="1 2">
    <name type="scientific">Iodidimonas gelatinilytica</name>
    <dbReference type="NCBI Taxonomy" id="1236966"/>
    <lineage>
        <taxon>Bacteria</taxon>
        <taxon>Pseudomonadati</taxon>
        <taxon>Pseudomonadota</taxon>
        <taxon>Alphaproteobacteria</taxon>
        <taxon>Iodidimonadales</taxon>
        <taxon>Iodidimonadaceae</taxon>
        <taxon>Iodidimonas</taxon>
    </lineage>
</organism>
<dbReference type="InterPro" id="IPR010767">
    <property type="entry name" value="Phage_CGC-2007_Cje0229"/>
</dbReference>
<dbReference type="AlphaFoldDB" id="A0A5A7MVM5"/>
<evidence type="ECO:0000313" key="2">
    <source>
        <dbReference type="Proteomes" id="UP000322084"/>
    </source>
</evidence>
<dbReference type="Pfam" id="PF07087">
    <property type="entry name" value="DUF1353"/>
    <property type="match status" value="1"/>
</dbReference>
<gene>
    <name evidence="1" type="ORF">JCM17844_27250</name>
</gene>
<dbReference type="EMBL" id="BKCL01000012">
    <property type="protein sequence ID" value="GEQ99088.1"/>
    <property type="molecule type" value="Genomic_DNA"/>
</dbReference>
<dbReference type="RefSeq" id="WP_150001245.1">
    <property type="nucleotide sequence ID" value="NZ_BKCL01000012.1"/>
</dbReference>
<name>A0A5A7MVM5_9PROT</name>
<proteinExistence type="predicted"/>
<evidence type="ECO:0000313" key="1">
    <source>
        <dbReference type="EMBL" id="GEQ99088.1"/>
    </source>
</evidence>
<protein>
    <recommendedName>
        <fullName evidence="3">DUF1353 domain-containing protein</fullName>
    </recommendedName>
</protein>
<reference evidence="1 2" key="1">
    <citation type="submission" date="2019-09" db="EMBL/GenBank/DDBJ databases">
        <title>NBRP : Genome information of microbial organism related human and environment.</title>
        <authorList>
            <person name="Hattori M."/>
            <person name="Oshima K."/>
            <person name="Inaba H."/>
            <person name="Suda W."/>
            <person name="Sakamoto M."/>
            <person name="Iino T."/>
            <person name="Kitahara M."/>
            <person name="Oshida Y."/>
            <person name="Iida T."/>
            <person name="Kudo T."/>
            <person name="Itoh T."/>
            <person name="Ohkuma M."/>
        </authorList>
    </citation>
    <scope>NUCLEOTIDE SEQUENCE [LARGE SCALE GENOMIC DNA]</scope>
    <source>
        <strain evidence="1 2">Hi-2</strain>
    </source>
</reference>
<comment type="caution">
    <text evidence="1">The sequence shown here is derived from an EMBL/GenBank/DDBJ whole genome shotgun (WGS) entry which is preliminary data.</text>
</comment>
<dbReference type="Proteomes" id="UP000322084">
    <property type="component" value="Unassembled WGS sequence"/>
</dbReference>